<evidence type="ECO:0000313" key="1">
    <source>
        <dbReference type="EMBL" id="ESO00720.1"/>
    </source>
</evidence>
<gene>
    <name evidence="2" type="primary">20205498</name>
    <name evidence="1" type="ORF">HELRODRAFT_175709</name>
</gene>
<proteinExistence type="predicted"/>
<reference evidence="1 3" key="2">
    <citation type="journal article" date="2013" name="Nature">
        <title>Insights into bilaterian evolution from three spiralian genomes.</title>
        <authorList>
            <person name="Simakov O."/>
            <person name="Marletaz F."/>
            <person name="Cho S.J."/>
            <person name="Edsinger-Gonzales E."/>
            <person name="Havlak P."/>
            <person name="Hellsten U."/>
            <person name="Kuo D.H."/>
            <person name="Larsson T."/>
            <person name="Lv J."/>
            <person name="Arendt D."/>
            <person name="Savage R."/>
            <person name="Osoegawa K."/>
            <person name="de Jong P."/>
            <person name="Grimwood J."/>
            <person name="Chapman J.A."/>
            <person name="Shapiro H."/>
            <person name="Aerts A."/>
            <person name="Otillar R.P."/>
            <person name="Terry A.Y."/>
            <person name="Boore J.L."/>
            <person name="Grigoriev I.V."/>
            <person name="Lindberg D.R."/>
            <person name="Seaver E.C."/>
            <person name="Weisblat D.A."/>
            <person name="Putnam N.H."/>
            <person name="Rokhsar D.S."/>
        </authorList>
    </citation>
    <scope>NUCLEOTIDE SEQUENCE</scope>
</reference>
<dbReference type="AlphaFoldDB" id="T1F9J9"/>
<reference evidence="2" key="3">
    <citation type="submission" date="2015-06" db="UniProtKB">
        <authorList>
            <consortium name="EnsemblMetazoa"/>
        </authorList>
    </citation>
    <scope>IDENTIFICATION</scope>
</reference>
<dbReference type="CTD" id="20205498"/>
<dbReference type="EMBL" id="AMQM01005399">
    <property type="status" value="NOT_ANNOTATED_CDS"/>
    <property type="molecule type" value="Genomic_DNA"/>
</dbReference>
<organism evidence="2 3">
    <name type="scientific">Helobdella robusta</name>
    <name type="common">Californian leech</name>
    <dbReference type="NCBI Taxonomy" id="6412"/>
    <lineage>
        <taxon>Eukaryota</taxon>
        <taxon>Metazoa</taxon>
        <taxon>Spiralia</taxon>
        <taxon>Lophotrochozoa</taxon>
        <taxon>Annelida</taxon>
        <taxon>Clitellata</taxon>
        <taxon>Hirudinea</taxon>
        <taxon>Rhynchobdellida</taxon>
        <taxon>Glossiphoniidae</taxon>
        <taxon>Helobdella</taxon>
    </lineage>
</organism>
<dbReference type="GeneID" id="20205498"/>
<dbReference type="Proteomes" id="UP000015101">
    <property type="component" value="Unassembled WGS sequence"/>
</dbReference>
<dbReference type="HOGENOM" id="CLU_746574_0_0_1"/>
<dbReference type="InParanoid" id="T1F9J9"/>
<keyword evidence="3" id="KW-1185">Reference proteome</keyword>
<reference evidence="3" key="1">
    <citation type="submission" date="2012-12" db="EMBL/GenBank/DDBJ databases">
        <authorList>
            <person name="Hellsten U."/>
            <person name="Grimwood J."/>
            <person name="Chapman J.A."/>
            <person name="Shapiro H."/>
            <person name="Aerts A."/>
            <person name="Otillar R.P."/>
            <person name="Terry A.Y."/>
            <person name="Boore J.L."/>
            <person name="Simakov O."/>
            <person name="Marletaz F."/>
            <person name="Cho S.-J."/>
            <person name="Edsinger-Gonzales E."/>
            <person name="Havlak P."/>
            <person name="Kuo D.-H."/>
            <person name="Larsson T."/>
            <person name="Lv J."/>
            <person name="Arendt D."/>
            <person name="Savage R."/>
            <person name="Osoegawa K."/>
            <person name="de Jong P."/>
            <person name="Lindberg D.R."/>
            <person name="Seaver E.C."/>
            <person name="Weisblat D.A."/>
            <person name="Putnam N.H."/>
            <person name="Grigoriev I.V."/>
            <person name="Rokhsar D.S."/>
        </authorList>
    </citation>
    <scope>NUCLEOTIDE SEQUENCE</scope>
</reference>
<evidence type="ECO:0000313" key="3">
    <source>
        <dbReference type="Proteomes" id="UP000015101"/>
    </source>
</evidence>
<protein>
    <submittedName>
        <fullName evidence="1 2">Uncharacterized protein</fullName>
    </submittedName>
</protein>
<dbReference type="RefSeq" id="XP_009021357.1">
    <property type="nucleotide sequence ID" value="XM_009023109.1"/>
</dbReference>
<sequence length="371" mass="43235">MKSLGLSGFLVEDMFKVTMRKISFKDLCSDANIFDNVRTKNELKAMQEEQLKFEQLKELKNQIKIGTIINLSVKNNESSIYKNVTSILEELIKNVTLLNNLKHASHKAGLIYSNSPLTNYFESYNQLKNMLIEEFDENMMDQKYFLESLEEVNIEDSSGTDDIERLKVFLQIAHLPESSEEPQFLEMINHTPQTLLDILSEEKDYKTQDVKDFIPPKLLKNYDKFTDLPKNLPESIYSNLPCSARANYTTIDFKELNLILRHYGMSNAELQQLCNNILREIKTQPFLLCFLSSFESKKAKQLLTSLGNLKDLLQEKLNLDPQQHFIRDLYYKSVNNRLSNYRTIVELLLKLRKQVIDDSLKKKVVHELVQA</sequence>
<evidence type="ECO:0000313" key="2">
    <source>
        <dbReference type="EnsemblMetazoa" id="HelroP175709"/>
    </source>
</evidence>
<dbReference type="EnsemblMetazoa" id="HelroT175709">
    <property type="protein sequence ID" value="HelroP175709"/>
    <property type="gene ID" value="HelroG175709"/>
</dbReference>
<name>T1F9J9_HELRO</name>
<dbReference type="EMBL" id="KB096900">
    <property type="protein sequence ID" value="ESO00720.1"/>
    <property type="molecule type" value="Genomic_DNA"/>
</dbReference>
<accession>T1F9J9</accession>
<dbReference type="KEGG" id="hro:HELRODRAFT_175709"/>